<name>A0A561Q1W0_9BACT</name>
<keyword evidence="2" id="KW-1185">Reference proteome</keyword>
<reference evidence="1 2" key="1">
    <citation type="submission" date="2019-06" db="EMBL/GenBank/DDBJ databases">
        <title>Sorghum-associated microbial communities from plants grown in Nebraska, USA.</title>
        <authorList>
            <person name="Schachtman D."/>
        </authorList>
    </citation>
    <scope>NUCLEOTIDE SEQUENCE [LARGE SCALE GENOMIC DNA]</scope>
    <source>
        <strain evidence="1 2">1209</strain>
    </source>
</reference>
<gene>
    <name evidence="1" type="ORF">FHW36_101218</name>
</gene>
<dbReference type="Proteomes" id="UP000320811">
    <property type="component" value="Unassembled WGS sequence"/>
</dbReference>
<proteinExistence type="predicted"/>
<dbReference type="AlphaFoldDB" id="A0A561Q1W0"/>
<protein>
    <submittedName>
        <fullName evidence="1">Uncharacterized protein</fullName>
    </submittedName>
</protein>
<dbReference type="OrthoDB" id="673359at2"/>
<comment type="caution">
    <text evidence="1">The sequence shown here is derived from an EMBL/GenBank/DDBJ whole genome shotgun (WGS) entry which is preliminary data.</text>
</comment>
<evidence type="ECO:0000313" key="2">
    <source>
        <dbReference type="Proteomes" id="UP000320811"/>
    </source>
</evidence>
<accession>A0A561Q1W0</accession>
<dbReference type="EMBL" id="VIWO01000001">
    <property type="protein sequence ID" value="TWF44299.1"/>
    <property type="molecule type" value="Genomic_DNA"/>
</dbReference>
<organism evidence="1 2">
    <name type="scientific">Chitinophaga polysaccharea</name>
    <dbReference type="NCBI Taxonomy" id="1293035"/>
    <lineage>
        <taxon>Bacteria</taxon>
        <taxon>Pseudomonadati</taxon>
        <taxon>Bacteroidota</taxon>
        <taxon>Chitinophagia</taxon>
        <taxon>Chitinophagales</taxon>
        <taxon>Chitinophagaceae</taxon>
        <taxon>Chitinophaga</taxon>
    </lineage>
</organism>
<dbReference type="RefSeq" id="WP_145660913.1">
    <property type="nucleotide sequence ID" value="NZ_VIWO01000001.1"/>
</dbReference>
<evidence type="ECO:0000313" key="1">
    <source>
        <dbReference type="EMBL" id="TWF44299.1"/>
    </source>
</evidence>
<sequence>MQLKPGSCYRINAHAIARLQSFGNYEFIVTVIHANDTSDSVVFEFRKIIGKATRLQEITTRQMVEMHADGVSLQDITGAALNLEPFEKGSAFQQWIATGIATLCDCNA</sequence>